<feature type="compositionally biased region" description="Low complexity" evidence="1">
    <location>
        <begin position="10"/>
        <end position="23"/>
    </location>
</feature>
<dbReference type="Proteomes" id="UP001316803">
    <property type="component" value="Unassembled WGS sequence"/>
</dbReference>
<protein>
    <submittedName>
        <fullName evidence="2">Uncharacterized protein</fullName>
    </submittedName>
</protein>
<proteinExistence type="predicted"/>
<accession>A0AAN8EQ29</accession>
<comment type="caution">
    <text evidence="2">The sequence shown here is derived from an EMBL/GenBank/DDBJ whole genome shotgun (WGS) entry which is preliminary data.</text>
</comment>
<feature type="region of interest" description="Disordered" evidence="1">
    <location>
        <begin position="1"/>
        <end position="57"/>
    </location>
</feature>
<evidence type="ECO:0000256" key="1">
    <source>
        <dbReference type="SAM" id="MobiDB-lite"/>
    </source>
</evidence>
<gene>
    <name evidence="2" type="ORF">OHC33_000308</name>
</gene>
<name>A0AAN8EQ29_9EURO</name>
<evidence type="ECO:0000313" key="2">
    <source>
        <dbReference type="EMBL" id="KAK5958465.1"/>
    </source>
</evidence>
<dbReference type="EMBL" id="JAKLMC020000001">
    <property type="protein sequence ID" value="KAK5958465.1"/>
    <property type="molecule type" value="Genomic_DNA"/>
</dbReference>
<evidence type="ECO:0000313" key="3">
    <source>
        <dbReference type="Proteomes" id="UP001316803"/>
    </source>
</evidence>
<sequence>MCMKKQTMKSDSASMLSTSTTSSIAQLKDMLHKQAAKASKSSPKAKPSPEQIAKENQIKAEARVAYFSLR</sequence>
<dbReference type="AlphaFoldDB" id="A0AAN8EQ29"/>
<reference evidence="2 3" key="1">
    <citation type="submission" date="2022-12" db="EMBL/GenBank/DDBJ databases">
        <title>Genomic features and morphological characterization of a novel Knufia sp. strain isolated from spacecraft assembly facility.</title>
        <authorList>
            <person name="Teixeira M."/>
            <person name="Chander A.M."/>
            <person name="Stajich J.E."/>
            <person name="Venkateswaran K."/>
        </authorList>
    </citation>
    <scope>NUCLEOTIDE SEQUENCE [LARGE SCALE GENOMIC DNA]</scope>
    <source>
        <strain evidence="2 3">FJI-L2-BK-P2</strain>
    </source>
</reference>
<keyword evidence="3" id="KW-1185">Reference proteome</keyword>
<organism evidence="2 3">
    <name type="scientific">Knufia fluminis</name>
    <dbReference type="NCBI Taxonomy" id="191047"/>
    <lineage>
        <taxon>Eukaryota</taxon>
        <taxon>Fungi</taxon>
        <taxon>Dikarya</taxon>
        <taxon>Ascomycota</taxon>
        <taxon>Pezizomycotina</taxon>
        <taxon>Eurotiomycetes</taxon>
        <taxon>Chaetothyriomycetidae</taxon>
        <taxon>Chaetothyriales</taxon>
        <taxon>Trichomeriaceae</taxon>
        <taxon>Knufia</taxon>
    </lineage>
</organism>
<feature type="compositionally biased region" description="Low complexity" evidence="1">
    <location>
        <begin position="36"/>
        <end position="49"/>
    </location>
</feature>